<dbReference type="EMBL" id="CP182909">
    <property type="protein sequence ID" value="XPM63660.1"/>
    <property type="molecule type" value="Genomic_DNA"/>
</dbReference>
<proteinExistence type="predicted"/>
<keyword evidence="1" id="KW-0808">Transferase</keyword>
<evidence type="ECO:0000313" key="1">
    <source>
        <dbReference type="EMBL" id="XPM63660.1"/>
    </source>
</evidence>
<keyword evidence="1" id="KW-0328">Glycosyltransferase</keyword>
<gene>
    <name evidence="1" type="ORF">BH720_031220</name>
</gene>
<dbReference type="Proteomes" id="UP000095472">
    <property type="component" value="Chromosome"/>
</dbReference>
<keyword evidence="2" id="KW-1185">Reference proteome</keyword>
<organism evidence="1 2">
    <name type="scientific">Desertifilum tharense IPPAS B-1220</name>
    <dbReference type="NCBI Taxonomy" id="1781255"/>
    <lineage>
        <taxon>Bacteria</taxon>
        <taxon>Bacillati</taxon>
        <taxon>Cyanobacteriota</taxon>
        <taxon>Cyanophyceae</taxon>
        <taxon>Desertifilales</taxon>
        <taxon>Desertifilaceae</taxon>
        <taxon>Desertifilum</taxon>
    </lineage>
</organism>
<evidence type="ECO:0000313" key="2">
    <source>
        <dbReference type="Proteomes" id="UP000095472"/>
    </source>
</evidence>
<reference evidence="1 2" key="1">
    <citation type="journal article" date="2016" name="Genome Announc.">
        <title>Draft Genome Sequence of the Thermotolerant Cyanobacterium Desertifilum sp. IPPAS B-1220.</title>
        <authorList>
            <person name="Mironov K.S."/>
            <person name="Sinetova M.A."/>
            <person name="Bolatkhan K."/>
            <person name="Zayadan B.K."/>
            <person name="Ustinova V.V."/>
            <person name="Kupriyanova E.V."/>
            <person name="Skrypnik A.N."/>
            <person name="Gogoleva N.E."/>
            <person name="Gogolev Y.V."/>
            <person name="Los D.A."/>
        </authorList>
    </citation>
    <scope>NUCLEOTIDE SEQUENCE [LARGE SCALE GENOMIC DNA]</scope>
    <source>
        <strain evidence="1 2">IPPAS B-1220</strain>
    </source>
</reference>
<name>A0ACD5GSZ2_9CYAN</name>
<protein>
    <submittedName>
        <fullName evidence="1">Glycosyltransferase</fullName>
        <ecNumber evidence="1">2.4.-.-</ecNumber>
    </submittedName>
</protein>
<sequence>MPVDFTVAICTYNGASRLPEVLERLRQQVYPPSLRWEVLVIDNNSTDNTAEIVKTFQTRFPPTVPLIYAVECKQGLAYGRQKAMELANGKYVGFLDDDNLATPQWVAEAFGFGEANPKVGAYGSRIFGEFEVTPPPNFDKLAPFLALTDRGEKREFTNRTTKFYPQVPV</sequence>
<dbReference type="EC" id="2.4.-.-" evidence="1"/>
<accession>A0ACD5GSZ2</accession>